<accession>A0ABW2ZDZ0</accession>
<dbReference type="PANTHER" id="PTHR42208:SF1">
    <property type="entry name" value="HEAVY METAL TRANSPORTER"/>
    <property type="match status" value="1"/>
</dbReference>
<evidence type="ECO:0000259" key="2">
    <source>
        <dbReference type="Pfam" id="PF13386"/>
    </source>
</evidence>
<dbReference type="Pfam" id="PF13386">
    <property type="entry name" value="DsbD_2"/>
    <property type="match status" value="1"/>
</dbReference>
<feature type="transmembrane region" description="Helical" evidence="1">
    <location>
        <begin position="6"/>
        <end position="27"/>
    </location>
</feature>
<dbReference type="Proteomes" id="UP001597073">
    <property type="component" value="Unassembled WGS sequence"/>
</dbReference>
<feature type="domain" description="Urease accessory protein UreH-like transmembrane" evidence="2">
    <location>
        <begin position="6"/>
        <end position="200"/>
    </location>
</feature>
<dbReference type="EMBL" id="JBHTIA010000003">
    <property type="protein sequence ID" value="MFD0764358.1"/>
    <property type="molecule type" value="Genomic_DNA"/>
</dbReference>
<sequence length="226" mass="24801">MENSQVAFLIGLFGSVHCVGMCGPLAFSIPSAQKYRWLLVVDKLLYNFGRITTYAGLGLLLGTVGKLLWLSGMQQILSILSGIFVIAFGVFRLVKFKGFAGSYAFPWFYKAVNMGIKHKAGHFVLGILNGFLPCGFVYVALFGALNTTSPADAAIFMFWFGMGTLPLMFIAMLSLGFLSPLIRRRINVVMPYLMICLGCWFILRGSGLNIPYLSPVVKQVGVSVCH</sequence>
<feature type="transmembrane region" description="Helical" evidence="1">
    <location>
        <begin position="75"/>
        <end position="94"/>
    </location>
</feature>
<keyword evidence="1" id="KW-0812">Transmembrane</keyword>
<dbReference type="RefSeq" id="WP_377139641.1">
    <property type="nucleotide sequence ID" value="NZ_JBHTIA010000003.1"/>
</dbReference>
<dbReference type="InterPro" id="IPR039447">
    <property type="entry name" value="UreH-like_TM_dom"/>
</dbReference>
<keyword evidence="1" id="KW-0472">Membrane</keyword>
<protein>
    <submittedName>
        <fullName evidence="3">Sulfite exporter TauE/SafE family protein</fullName>
    </submittedName>
</protein>
<keyword evidence="4" id="KW-1185">Reference proteome</keyword>
<dbReference type="PANTHER" id="PTHR42208">
    <property type="entry name" value="HEAVY METAL TRANSPORTER-RELATED"/>
    <property type="match status" value="1"/>
</dbReference>
<proteinExistence type="predicted"/>
<keyword evidence="1" id="KW-1133">Transmembrane helix</keyword>
<comment type="caution">
    <text evidence="3">The sequence shown here is derived from an EMBL/GenBank/DDBJ whole genome shotgun (WGS) entry which is preliminary data.</text>
</comment>
<feature type="transmembrane region" description="Helical" evidence="1">
    <location>
        <begin position="185"/>
        <end position="203"/>
    </location>
</feature>
<name>A0ABW2ZDZ0_9SPHI</name>
<evidence type="ECO:0000313" key="4">
    <source>
        <dbReference type="Proteomes" id="UP001597073"/>
    </source>
</evidence>
<organism evidence="3 4">
    <name type="scientific">Mucilaginibacter lutimaris</name>
    <dbReference type="NCBI Taxonomy" id="931629"/>
    <lineage>
        <taxon>Bacteria</taxon>
        <taxon>Pseudomonadati</taxon>
        <taxon>Bacteroidota</taxon>
        <taxon>Sphingobacteriia</taxon>
        <taxon>Sphingobacteriales</taxon>
        <taxon>Sphingobacteriaceae</taxon>
        <taxon>Mucilaginibacter</taxon>
    </lineage>
</organism>
<reference evidence="4" key="1">
    <citation type="journal article" date="2019" name="Int. J. Syst. Evol. Microbiol.">
        <title>The Global Catalogue of Microorganisms (GCM) 10K type strain sequencing project: providing services to taxonomists for standard genome sequencing and annotation.</title>
        <authorList>
            <consortium name="The Broad Institute Genomics Platform"/>
            <consortium name="The Broad Institute Genome Sequencing Center for Infectious Disease"/>
            <person name="Wu L."/>
            <person name="Ma J."/>
        </authorList>
    </citation>
    <scope>NUCLEOTIDE SEQUENCE [LARGE SCALE GENOMIC DNA]</scope>
    <source>
        <strain evidence="4">CCUG 60742</strain>
    </source>
</reference>
<evidence type="ECO:0000256" key="1">
    <source>
        <dbReference type="SAM" id="Phobius"/>
    </source>
</evidence>
<feature type="transmembrane region" description="Helical" evidence="1">
    <location>
        <begin position="123"/>
        <end position="144"/>
    </location>
</feature>
<evidence type="ECO:0000313" key="3">
    <source>
        <dbReference type="EMBL" id="MFD0764358.1"/>
    </source>
</evidence>
<feature type="transmembrane region" description="Helical" evidence="1">
    <location>
        <begin position="156"/>
        <end position="178"/>
    </location>
</feature>
<gene>
    <name evidence="3" type="ORF">ACFQZI_05810</name>
</gene>